<dbReference type="RefSeq" id="WP_339394548.1">
    <property type="nucleotide sequence ID" value="NZ_JBBFGL010000001.1"/>
</dbReference>
<feature type="chain" id="PRO_5044271852" evidence="1">
    <location>
        <begin position="30"/>
        <end position="684"/>
    </location>
</feature>
<evidence type="ECO:0000313" key="2">
    <source>
        <dbReference type="EMBL" id="MEJ5194763.1"/>
    </source>
</evidence>
<sequence length="684" mass="70051">MRKNVKKQLALRVLSTAALLAMVSSIATAAFAEEYDLNTGSVTVETKDNGNTYVTQANTETTDHLDTTGVTITSNGEETSNTITVETAKDQTTNVTLQDVNIKEDQWSGGAAMTINGKGATEIELNGDNTLISGNYHAGLEKAGDVSQGSLTIKDDKNNNGSDKAKDEDGDIGTLIAAGGYDGAGIGGRKKKDGETDTACASTSDITITGGKIKAGSLDETEKEYPQTKLGGAGIGGATGGGNATNITITGNADVSAAGGYYAAGIGGGEDGNATNIIISGNAKVAAAGAGSGGAGIGGGDFGTGSVLITDHADVTAYGGNQGAGIGGGASCGGSVEISGNAKVTAVGANGSAGIGTGYHNAMVKPDREDIKVTISENADVTAVGSSEGAAIGNGAYCWQGKTTINITGGTVTAIGGKKLTSAIGGSRNFEDPDRAQDVTVTINGTTGNTTVNASCWGDQKSAISTGNGAADIIGYDEDGKSPFGEDSSVIVRMYNHGSYTKGNRIISRYDGDLTSYSLGNLYQVVHNRKYMEEHPEIVDDFNKLENSDLHDWQLVDKVAPTLEKDGYADYVCRIDKCGQTKHVVLPKLTPEEMREVGVIYWDAAAQAAPAALQGKVLSADEQTATAEKAQVESLLADKANWKLAEDVGDLMIHPAADAAGTVYEQAVKASGCQYYVIANVTAQ</sequence>
<evidence type="ECO:0000313" key="3">
    <source>
        <dbReference type="Proteomes" id="UP001373196"/>
    </source>
</evidence>
<proteinExistence type="predicted"/>
<feature type="signal peptide" evidence="1">
    <location>
        <begin position="1"/>
        <end position="29"/>
    </location>
</feature>
<gene>
    <name evidence="2" type="ORF">WF834_01000</name>
</gene>
<protein>
    <submittedName>
        <fullName evidence="2">Uncharacterized protein</fullName>
    </submittedName>
</protein>
<dbReference type="Pfam" id="PF18889">
    <property type="entry name" value="Beta_helix_3"/>
    <property type="match status" value="4"/>
</dbReference>
<evidence type="ECO:0000256" key="1">
    <source>
        <dbReference type="SAM" id="SignalP"/>
    </source>
</evidence>
<organism evidence="2 3">
    <name type="scientific">Faecalibacterium wellingii</name>
    <dbReference type="NCBI Taxonomy" id="2929491"/>
    <lineage>
        <taxon>Bacteria</taxon>
        <taxon>Bacillati</taxon>
        <taxon>Bacillota</taxon>
        <taxon>Clostridia</taxon>
        <taxon>Eubacteriales</taxon>
        <taxon>Oscillospiraceae</taxon>
        <taxon>Faecalibacterium</taxon>
    </lineage>
</organism>
<keyword evidence="1" id="KW-0732">Signal</keyword>
<dbReference type="EMBL" id="JBBFGL010000001">
    <property type="protein sequence ID" value="MEJ5194763.1"/>
    <property type="molecule type" value="Genomic_DNA"/>
</dbReference>
<accession>A0AB35Y255</accession>
<reference evidence="2" key="1">
    <citation type="submission" date="2024-03" db="EMBL/GenBank/DDBJ databases">
        <authorList>
            <person name="Plomp N."/>
            <person name="Harmsen H.J."/>
        </authorList>
    </citation>
    <scope>NUCLEOTIDE SEQUENCE</scope>
    <source>
        <strain evidence="2">HTF-128</strain>
    </source>
</reference>
<dbReference type="AlphaFoldDB" id="A0AB35Y255"/>
<comment type="caution">
    <text evidence="2">The sequence shown here is derived from an EMBL/GenBank/DDBJ whole genome shotgun (WGS) entry which is preliminary data.</text>
</comment>
<name>A0AB35Y255_9FIRM</name>
<dbReference type="Proteomes" id="UP001373196">
    <property type="component" value="Unassembled WGS sequence"/>
</dbReference>